<dbReference type="OrthoDB" id="4062651at2759"/>
<dbReference type="SMART" id="SM00220">
    <property type="entry name" value="S_TKc"/>
    <property type="match status" value="1"/>
</dbReference>
<evidence type="ECO:0000256" key="9">
    <source>
        <dbReference type="ARBA" id="ARBA00048679"/>
    </source>
</evidence>
<evidence type="ECO:0000256" key="5">
    <source>
        <dbReference type="ARBA" id="ARBA00019973"/>
    </source>
</evidence>
<evidence type="ECO:0000313" key="11">
    <source>
        <dbReference type="EMBL" id="KEQ68928.1"/>
    </source>
</evidence>
<dbReference type="Gene3D" id="1.10.510.10">
    <property type="entry name" value="Transferase(Phosphotransferase) domain 1"/>
    <property type="match status" value="1"/>
</dbReference>
<gene>
    <name evidence="11" type="ORF">M436DRAFT_85853</name>
</gene>
<comment type="catalytic activity">
    <reaction evidence="8">
        <text>L-threonyl-[protein] + ATP = O-phospho-L-threonyl-[protein] + ADP + H(+)</text>
        <dbReference type="Rhea" id="RHEA:46608"/>
        <dbReference type="Rhea" id="RHEA-COMP:11060"/>
        <dbReference type="Rhea" id="RHEA-COMP:11605"/>
        <dbReference type="ChEBI" id="CHEBI:15378"/>
        <dbReference type="ChEBI" id="CHEBI:30013"/>
        <dbReference type="ChEBI" id="CHEBI:30616"/>
        <dbReference type="ChEBI" id="CHEBI:61977"/>
        <dbReference type="ChEBI" id="CHEBI:456216"/>
        <dbReference type="EC" id="2.7.11.1"/>
    </reaction>
</comment>
<evidence type="ECO:0000259" key="10">
    <source>
        <dbReference type="PROSITE" id="PS50011"/>
    </source>
</evidence>
<keyword evidence="12" id="KW-1185">Reference proteome</keyword>
<dbReference type="Pfam" id="PF00069">
    <property type="entry name" value="Pkinase"/>
    <property type="match status" value="1"/>
</dbReference>
<dbReference type="PROSITE" id="PS00109">
    <property type="entry name" value="PROTEIN_KINASE_TYR"/>
    <property type="match status" value="1"/>
</dbReference>
<proteinExistence type="predicted"/>
<dbReference type="GeneID" id="25417603"/>
<dbReference type="RefSeq" id="XP_013423196.1">
    <property type="nucleotide sequence ID" value="XM_013567742.1"/>
</dbReference>
<dbReference type="EMBL" id="KL584724">
    <property type="protein sequence ID" value="KEQ68928.1"/>
    <property type="molecule type" value="Genomic_DNA"/>
</dbReference>
<protein>
    <recommendedName>
        <fullName evidence="5">EKC/KEOPS complex subunit BUD32</fullName>
        <ecNumber evidence="3">2.7.11.1</ecNumber>
    </recommendedName>
    <alternativeName>
        <fullName evidence="6 7">Atypical Serine/threonine protein kinase BUD32</fullName>
    </alternativeName>
    <alternativeName>
        <fullName evidence="4">EKC/KEOPS complex subunit bud32</fullName>
    </alternativeName>
</protein>
<comment type="subunit">
    <text evidence="2">Component of the EKC/KEOPS complex composed of at least BUD32, CGI121, GON7, KAE1 and PCC1; the whole complex dimerizes.</text>
</comment>
<dbReference type="GO" id="GO:0004674">
    <property type="term" value="F:protein serine/threonine kinase activity"/>
    <property type="evidence" value="ECO:0007669"/>
    <property type="project" value="UniProtKB-EC"/>
</dbReference>
<reference evidence="11 12" key="1">
    <citation type="journal article" date="2014" name="BMC Genomics">
        <title>Genome sequencing of four Aureobasidium pullulans varieties: biotechnological potential, stress tolerance, and description of new species.</title>
        <authorList>
            <person name="Gostin Ar C."/>
            <person name="Ohm R.A."/>
            <person name="Kogej T."/>
            <person name="Sonjak S."/>
            <person name="Turk M."/>
            <person name="Zajc J."/>
            <person name="Zalar P."/>
            <person name="Grube M."/>
            <person name="Sun H."/>
            <person name="Han J."/>
            <person name="Sharma A."/>
            <person name="Chiniquy J."/>
            <person name="Ngan C.Y."/>
            <person name="Lipzen A."/>
            <person name="Barry K."/>
            <person name="Grigoriev I.V."/>
            <person name="Gunde-Cimerman N."/>
        </authorList>
    </citation>
    <scope>NUCLEOTIDE SEQUENCE [LARGE SCALE GENOMIC DNA]</scope>
    <source>
        <strain evidence="11 12">CBS 147.97</strain>
    </source>
</reference>
<accession>A0A074W7R1</accession>
<evidence type="ECO:0000256" key="2">
    <source>
        <dbReference type="ARBA" id="ARBA00011534"/>
    </source>
</evidence>
<feature type="domain" description="Protein kinase" evidence="10">
    <location>
        <begin position="23"/>
        <end position="316"/>
    </location>
</feature>
<evidence type="ECO:0000256" key="1">
    <source>
        <dbReference type="ARBA" id="ARBA00003747"/>
    </source>
</evidence>
<dbReference type="InterPro" id="IPR008266">
    <property type="entry name" value="Tyr_kinase_AS"/>
</dbReference>
<evidence type="ECO:0000256" key="6">
    <source>
        <dbReference type="ARBA" id="ARBA00030980"/>
    </source>
</evidence>
<dbReference type="HOGENOM" id="CLU_037663_0_1_1"/>
<dbReference type="InterPro" id="IPR011009">
    <property type="entry name" value="Kinase-like_dom_sf"/>
</dbReference>
<dbReference type="InterPro" id="IPR000719">
    <property type="entry name" value="Prot_kinase_dom"/>
</dbReference>
<dbReference type="AlphaFoldDB" id="A0A074W7R1"/>
<evidence type="ECO:0000313" key="12">
    <source>
        <dbReference type="Proteomes" id="UP000027730"/>
    </source>
</evidence>
<dbReference type="Proteomes" id="UP000027730">
    <property type="component" value="Unassembled WGS sequence"/>
</dbReference>
<evidence type="ECO:0000256" key="3">
    <source>
        <dbReference type="ARBA" id="ARBA00012513"/>
    </source>
</evidence>
<dbReference type="SUPFAM" id="SSF56112">
    <property type="entry name" value="Protein kinase-like (PK-like)"/>
    <property type="match status" value="1"/>
</dbReference>
<dbReference type="EC" id="2.7.11.1" evidence="3"/>
<evidence type="ECO:0000256" key="8">
    <source>
        <dbReference type="ARBA" id="ARBA00047899"/>
    </source>
</evidence>
<name>A0A074W7R1_9PEZI</name>
<evidence type="ECO:0000256" key="4">
    <source>
        <dbReference type="ARBA" id="ARBA00013948"/>
    </source>
</evidence>
<dbReference type="PROSITE" id="PS50011">
    <property type="entry name" value="PROTEIN_KINASE_DOM"/>
    <property type="match status" value="1"/>
</dbReference>
<comment type="function">
    <text evidence="1">Component of the EKC/KEOPS complex that is required for the formation of a threonylcarbamoyl group on adenosine at position 37 (t(6)A37) in tRNAs that read codons beginning with adenine. The complex is probably involved in the transfer of the threonylcarbamoyl moiety of threonylcarbamoyl-AMP (TC-AMP) to the N6 group of A37. BUD32 has ATPase activity in the context of the EKC/KEOPS complex and likely plays a supporting role to the catalytic subunit KAE1. The EKC/KEOPS complex also promotes both telomere uncapping and telomere elongation. The complex is required for efficient recruitment of transcriptional coactivators.</text>
</comment>
<comment type="catalytic activity">
    <reaction evidence="9">
        <text>L-seryl-[protein] + ATP = O-phospho-L-seryl-[protein] + ADP + H(+)</text>
        <dbReference type="Rhea" id="RHEA:17989"/>
        <dbReference type="Rhea" id="RHEA-COMP:9863"/>
        <dbReference type="Rhea" id="RHEA-COMP:11604"/>
        <dbReference type="ChEBI" id="CHEBI:15378"/>
        <dbReference type="ChEBI" id="CHEBI:29999"/>
        <dbReference type="ChEBI" id="CHEBI:30616"/>
        <dbReference type="ChEBI" id="CHEBI:83421"/>
        <dbReference type="ChEBI" id="CHEBI:456216"/>
        <dbReference type="EC" id="2.7.11.1"/>
    </reaction>
</comment>
<organism evidence="11 12">
    <name type="scientific">Aureobasidium namibiae CBS 147.97</name>
    <dbReference type="NCBI Taxonomy" id="1043004"/>
    <lineage>
        <taxon>Eukaryota</taxon>
        <taxon>Fungi</taxon>
        <taxon>Dikarya</taxon>
        <taxon>Ascomycota</taxon>
        <taxon>Pezizomycotina</taxon>
        <taxon>Dothideomycetes</taxon>
        <taxon>Dothideomycetidae</taxon>
        <taxon>Dothideales</taxon>
        <taxon>Saccotheciaceae</taxon>
        <taxon>Aureobasidium</taxon>
    </lineage>
</organism>
<dbReference type="GO" id="GO:0005524">
    <property type="term" value="F:ATP binding"/>
    <property type="evidence" value="ECO:0007669"/>
    <property type="project" value="InterPro"/>
</dbReference>
<sequence>MSTPLSRMIEAPLCTIPRELAVIELSRLEELEQFGPAVDLVRYKDEAAAQRTVVFKYGMIFQRRLRIWRELHLLKSLPKHPNLVGLDRVVLDDPHSQVLGYTTPYISGGTLDDDHQRVFRLSWLLQLTSVVDYLNLQLGIVHQDIAPRNILIDSLSSSLETEKLRLFDFHYGAFVGLSGCMPERNDIKGVVFTLYEIFTLDSSYRSVPHAEQDLESVLNLEEWPIRRSLDSDIMTFREHLSAWVKQRDTHQANAFKNEALSLTDIPEMSPPSPVVMSIGEDGKPVYESSVVQMKRDALKFGNGLIAWERAPAKMHR</sequence>
<evidence type="ECO:0000256" key="7">
    <source>
        <dbReference type="ARBA" id="ARBA00033194"/>
    </source>
</evidence>